<dbReference type="EMBL" id="JAMZIH010005318">
    <property type="protein sequence ID" value="KAJ1675413.1"/>
    <property type="molecule type" value="Genomic_DNA"/>
</dbReference>
<reference evidence="1" key="1">
    <citation type="submission" date="2022-06" db="EMBL/GenBank/DDBJ databases">
        <title>Phylogenomic reconstructions and comparative analyses of Kickxellomycotina fungi.</title>
        <authorList>
            <person name="Reynolds N.K."/>
            <person name="Stajich J.E."/>
            <person name="Barry K."/>
            <person name="Grigoriev I.V."/>
            <person name="Crous P."/>
            <person name="Smith M.E."/>
        </authorList>
    </citation>
    <scope>NUCLEOTIDE SEQUENCE</scope>
    <source>
        <strain evidence="1">RSA 2271</strain>
    </source>
</reference>
<keyword evidence="2" id="KW-1185">Reference proteome</keyword>
<evidence type="ECO:0000313" key="1">
    <source>
        <dbReference type="EMBL" id="KAJ1675413.1"/>
    </source>
</evidence>
<comment type="caution">
    <text evidence="1">The sequence shown here is derived from an EMBL/GenBank/DDBJ whole genome shotgun (WGS) entry which is preliminary data.</text>
</comment>
<protein>
    <submittedName>
        <fullName evidence="1">Nte1p</fullName>
    </submittedName>
</protein>
<gene>
    <name evidence="1" type="primary">nte1_1</name>
    <name evidence="1" type="ORF">EV182_001315</name>
</gene>
<sequence length="453" mass="49884">MLPEAPTFMTSPMDAATCSIPPLYPTLSLPSDNYDIYIYPAGFSNSIPSVWDLVHFVFVSIPIKIPLSLYRLTLYFVKLTLPIKTIAILLLIFLRYGIYYIRVYWLHSTYQKQLPTWALEPKAVPRMDSGYDLHPDLAHPFCVNSAEGMIAQIEAECGSSCSGGFPNKVLGMFMKSIKIFGYLEEPVFHELSRQLQIRRLLAGEVMLDSGRDHNFYVVIEGHVQVYLKPQGCAHRAPGSPPPSHASGLSTSPASASPLSALSPSPSPLPSLPAPSPPLSSPPQMGRSPSPCFPDDLLDDLDGAEIDLRNEYILLNDVHPGGMLSSLFSILYLFTEKIPLRAPPSAPSSPSPDGQDGEQAGQHAAGEGRNPYPDIVARAAVDTTLVMIPADAFHRVTRLYPQAAAHIVQVILTRLLRVTFATLHDYLRLPAELLRVERAVYRTSHRELPESLHA</sequence>
<organism evidence="1 2">
    <name type="scientific">Spiromyces aspiralis</name>
    <dbReference type="NCBI Taxonomy" id="68401"/>
    <lineage>
        <taxon>Eukaryota</taxon>
        <taxon>Fungi</taxon>
        <taxon>Fungi incertae sedis</taxon>
        <taxon>Zoopagomycota</taxon>
        <taxon>Kickxellomycotina</taxon>
        <taxon>Kickxellomycetes</taxon>
        <taxon>Kickxellales</taxon>
        <taxon>Kickxellaceae</taxon>
        <taxon>Spiromyces</taxon>
    </lineage>
</organism>
<name>A0ACC1HJV4_9FUNG</name>
<feature type="non-terminal residue" evidence="1">
    <location>
        <position position="453"/>
    </location>
</feature>
<accession>A0ACC1HJV4</accession>
<evidence type="ECO:0000313" key="2">
    <source>
        <dbReference type="Proteomes" id="UP001145114"/>
    </source>
</evidence>
<proteinExistence type="predicted"/>
<dbReference type="Proteomes" id="UP001145114">
    <property type="component" value="Unassembled WGS sequence"/>
</dbReference>